<name>A0A6I4W4H8_9ACTN</name>
<organism evidence="3 4">
    <name type="scientific">Actinomadura rayongensis</name>
    <dbReference type="NCBI Taxonomy" id="1429076"/>
    <lineage>
        <taxon>Bacteria</taxon>
        <taxon>Bacillati</taxon>
        <taxon>Actinomycetota</taxon>
        <taxon>Actinomycetes</taxon>
        <taxon>Streptosporangiales</taxon>
        <taxon>Thermomonosporaceae</taxon>
        <taxon>Actinomadura</taxon>
    </lineage>
</organism>
<dbReference type="Proteomes" id="UP000431901">
    <property type="component" value="Unassembled WGS sequence"/>
</dbReference>
<gene>
    <name evidence="3" type="ORF">GQ466_16290</name>
</gene>
<feature type="region of interest" description="Disordered" evidence="1">
    <location>
        <begin position="267"/>
        <end position="288"/>
    </location>
</feature>
<comment type="caution">
    <text evidence="3">The sequence shown here is derived from an EMBL/GenBank/DDBJ whole genome shotgun (WGS) entry which is preliminary data.</text>
</comment>
<evidence type="ECO:0000256" key="1">
    <source>
        <dbReference type="SAM" id="MobiDB-lite"/>
    </source>
</evidence>
<dbReference type="NCBIfam" id="TIGR03891">
    <property type="entry name" value="thiopep_ocin"/>
    <property type="match status" value="1"/>
</dbReference>
<dbReference type="OrthoDB" id="4678170at2"/>
<proteinExistence type="predicted"/>
<evidence type="ECO:0000259" key="2">
    <source>
        <dbReference type="Pfam" id="PF14028"/>
    </source>
</evidence>
<dbReference type="EMBL" id="WUTW01000002">
    <property type="protein sequence ID" value="MXQ65589.1"/>
    <property type="molecule type" value="Genomic_DNA"/>
</dbReference>
<evidence type="ECO:0000313" key="3">
    <source>
        <dbReference type="EMBL" id="MXQ65589.1"/>
    </source>
</evidence>
<reference evidence="3 4" key="1">
    <citation type="submission" date="2019-12" db="EMBL/GenBank/DDBJ databases">
        <title>Nocardia macrotermitis sp. nov. and Nocardia aurantia sp. nov., isolated from the gut of the fungus growing-termite Macrotermes natalensis.</title>
        <authorList>
            <person name="Christine B."/>
            <person name="Rene B."/>
        </authorList>
    </citation>
    <scope>NUCLEOTIDE SEQUENCE [LARGE SCALE GENOMIC DNA]</scope>
    <source>
        <strain evidence="3 4">DSM 102126</strain>
    </source>
</reference>
<dbReference type="AlphaFoldDB" id="A0A6I4W4H8"/>
<feature type="domain" description="Thiopeptide-type bacteriocin biosynthesis" evidence="2">
    <location>
        <begin position="19"/>
        <end position="267"/>
    </location>
</feature>
<dbReference type="InterPro" id="IPR023809">
    <property type="entry name" value="Thiopep_bacteriocin_synth_dom"/>
</dbReference>
<dbReference type="Pfam" id="PF14028">
    <property type="entry name" value="Lant_dehydr_C"/>
    <property type="match status" value="1"/>
</dbReference>
<accession>A0A6I4W4H8</accession>
<sequence length="288" mass="32248">MGRLPPALLKGTPIVDDRWTQVNIAYPGRSTRERERHAVAHLDQILPSAEAAGLITAWWFIRKGRWRIRYRLADQTREQNADPLHPLLIHGVTWTRDIYEPEIHAFGGSASMRAAHTLFHHDSAHLLTYLATNPADRRERSLVLCTALMRAAGLDWAEQGDVWARIAEQRAGLRTEPRDPQAHPGSWAAFTCGVQHLLRGAARPDRIGTEWLAAFENAGRALRTLREDGDLTRGVRAVITQHVIFHWNRIGLRATAQATLAQAAKEAVFGSPPRQRMNAGSHRPANPS</sequence>
<keyword evidence="4" id="KW-1185">Reference proteome</keyword>
<protein>
    <submittedName>
        <fullName evidence="3">Bacteriocin biosynthesis protein</fullName>
    </submittedName>
</protein>
<evidence type="ECO:0000313" key="4">
    <source>
        <dbReference type="Proteomes" id="UP000431901"/>
    </source>
</evidence>